<proteinExistence type="predicted"/>
<name>A0A0A9FFI4_ARUDO</name>
<protein>
    <submittedName>
        <fullName evidence="1">Uncharacterized protein</fullName>
    </submittedName>
</protein>
<reference evidence="1" key="1">
    <citation type="submission" date="2014-09" db="EMBL/GenBank/DDBJ databases">
        <authorList>
            <person name="Magalhaes I.L.F."/>
            <person name="Oliveira U."/>
            <person name="Santos F.R."/>
            <person name="Vidigal T.H.D.A."/>
            <person name="Brescovit A.D."/>
            <person name="Santos A.J."/>
        </authorList>
    </citation>
    <scope>NUCLEOTIDE SEQUENCE</scope>
    <source>
        <tissue evidence="1">Shoot tissue taken approximately 20 cm above the soil surface</tissue>
    </source>
</reference>
<organism evidence="1">
    <name type="scientific">Arundo donax</name>
    <name type="common">Giant reed</name>
    <name type="synonym">Donax arundinaceus</name>
    <dbReference type="NCBI Taxonomy" id="35708"/>
    <lineage>
        <taxon>Eukaryota</taxon>
        <taxon>Viridiplantae</taxon>
        <taxon>Streptophyta</taxon>
        <taxon>Embryophyta</taxon>
        <taxon>Tracheophyta</taxon>
        <taxon>Spermatophyta</taxon>
        <taxon>Magnoliopsida</taxon>
        <taxon>Liliopsida</taxon>
        <taxon>Poales</taxon>
        <taxon>Poaceae</taxon>
        <taxon>PACMAD clade</taxon>
        <taxon>Arundinoideae</taxon>
        <taxon>Arundineae</taxon>
        <taxon>Arundo</taxon>
    </lineage>
</organism>
<dbReference type="AlphaFoldDB" id="A0A0A9FFI4"/>
<sequence length="44" mass="5050">MTCKLQLLSTEMDVDIRINKQRTKTDSTALLICMQLLLVTILLK</sequence>
<dbReference type="EMBL" id="GBRH01186091">
    <property type="protein sequence ID" value="JAE11805.1"/>
    <property type="molecule type" value="Transcribed_RNA"/>
</dbReference>
<reference evidence="1" key="2">
    <citation type="journal article" date="2015" name="Data Brief">
        <title>Shoot transcriptome of the giant reed, Arundo donax.</title>
        <authorList>
            <person name="Barrero R.A."/>
            <person name="Guerrero F.D."/>
            <person name="Moolhuijzen P."/>
            <person name="Goolsby J.A."/>
            <person name="Tidwell J."/>
            <person name="Bellgard S.E."/>
            <person name="Bellgard M.I."/>
        </authorList>
    </citation>
    <scope>NUCLEOTIDE SEQUENCE</scope>
    <source>
        <tissue evidence="1">Shoot tissue taken approximately 20 cm above the soil surface</tissue>
    </source>
</reference>
<accession>A0A0A9FFI4</accession>
<evidence type="ECO:0000313" key="1">
    <source>
        <dbReference type="EMBL" id="JAE11805.1"/>
    </source>
</evidence>